<feature type="transmembrane region" description="Helical" evidence="6">
    <location>
        <begin position="493"/>
        <end position="513"/>
    </location>
</feature>
<evidence type="ECO:0000256" key="3">
    <source>
        <dbReference type="ARBA" id="ARBA00022989"/>
    </source>
</evidence>
<feature type="transmembrane region" description="Helical" evidence="6">
    <location>
        <begin position="131"/>
        <end position="150"/>
    </location>
</feature>
<dbReference type="SUPFAM" id="SSF103473">
    <property type="entry name" value="MFS general substrate transporter"/>
    <property type="match status" value="1"/>
</dbReference>
<feature type="transmembrane region" description="Helical" evidence="6">
    <location>
        <begin position="194"/>
        <end position="213"/>
    </location>
</feature>
<feature type="region of interest" description="Disordered" evidence="5">
    <location>
        <begin position="529"/>
        <end position="551"/>
    </location>
</feature>
<feature type="transmembrane region" description="Helical" evidence="6">
    <location>
        <begin position="455"/>
        <end position="473"/>
    </location>
</feature>
<evidence type="ECO:0000256" key="4">
    <source>
        <dbReference type="ARBA" id="ARBA00023136"/>
    </source>
</evidence>
<evidence type="ECO:0000256" key="2">
    <source>
        <dbReference type="ARBA" id="ARBA00022692"/>
    </source>
</evidence>
<feature type="transmembrane region" description="Helical" evidence="6">
    <location>
        <begin position="225"/>
        <end position="245"/>
    </location>
</feature>
<feature type="region of interest" description="Disordered" evidence="5">
    <location>
        <begin position="1"/>
        <end position="34"/>
    </location>
</feature>
<keyword evidence="3 6" id="KW-1133">Transmembrane helix</keyword>
<dbReference type="Pfam" id="PF07690">
    <property type="entry name" value="MFS_1"/>
    <property type="match status" value="1"/>
</dbReference>
<dbReference type="InterPro" id="IPR011701">
    <property type="entry name" value="MFS"/>
</dbReference>
<keyword evidence="4 6" id="KW-0472">Membrane</keyword>
<feature type="transmembrane region" description="Helical" evidence="6">
    <location>
        <begin position="393"/>
        <end position="412"/>
    </location>
</feature>
<organism evidence="8 9">
    <name type="scientific">Colletotrichum noveboracense</name>
    <dbReference type="NCBI Taxonomy" id="2664923"/>
    <lineage>
        <taxon>Eukaryota</taxon>
        <taxon>Fungi</taxon>
        <taxon>Dikarya</taxon>
        <taxon>Ascomycota</taxon>
        <taxon>Pezizomycotina</taxon>
        <taxon>Sordariomycetes</taxon>
        <taxon>Hypocreomycetidae</taxon>
        <taxon>Glomerellales</taxon>
        <taxon>Glomerellaceae</taxon>
        <taxon>Colletotrichum</taxon>
        <taxon>Colletotrichum gloeosporioides species complex</taxon>
    </lineage>
</organism>
<feature type="transmembrane region" description="Helical" evidence="6">
    <location>
        <begin position="156"/>
        <end position="182"/>
    </location>
</feature>
<dbReference type="GO" id="GO:0016020">
    <property type="term" value="C:membrane"/>
    <property type="evidence" value="ECO:0007669"/>
    <property type="project" value="UniProtKB-SubCell"/>
</dbReference>
<feature type="transmembrane region" description="Helical" evidence="6">
    <location>
        <begin position="288"/>
        <end position="307"/>
    </location>
</feature>
<comment type="subcellular location">
    <subcellularLocation>
        <location evidence="1">Membrane</location>
        <topology evidence="1">Multi-pass membrane protein</topology>
    </subcellularLocation>
</comment>
<feature type="domain" description="Major facilitator superfamily (MFS) profile" evidence="7">
    <location>
        <begin position="67"/>
        <end position="517"/>
    </location>
</feature>
<dbReference type="AlphaFoldDB" id="A0A9W4WFQ9"/>
<evidence type="ECO:0000259" key="7">
    <source>
        <dbReference type="PROSITE" id="PS50850"/>
    </source>
</evidence>
<gene>
    <name evidence="8" type="ORF">CGXH109_LOCUS67016</name>
</gene>
<dbReference type="EMBL" id="CAMGZC010000449">
    <property type="protein sequence ID" value="CAI0647580.1"/>
    <property type="molecule type" value="Genomic_DNA"/>
</dbReference>
<feature type="transmembrane region" description="Helical" evidence="6">
    <location>
        <begin position="418"/>
        <end position="443"/>
    </location>
</feature>
<protein>
    <recommendedName>
        <fullName evidence="7">Major facilitator superfamily (MFS) profile domain-containing protein</fullName>
    </recommendedName>
</protein>
<feature type="compositionally biased region" description="Polar residues" evidence="5">
    <location>
        <begin position="11"/>
        <end position="21"/>
    </location>
</feature>
<keyword evidence="2 6" id="KW-0812">Transmembrane</keyword>
<evidence type="ECO:0000256" key="1">
    <source>
        <dbReference type="ARBA" id="ARBA00004141"/>
    </source>
</evidence>
<evidence type="ECO:0000256" key="5">
    <source>
        <dbReference type="SAM" id="MobiDB-lite"/>
    </source>
</evidence>
<dbReference type="Proteomes" id="UP001152533">
    <property type="component" value="Unassembled WGS sequence"/>
</dbReference>
<evidence type="ECO:0000313" key="8">
    <source>
        <dbReference type="EMBL" id="CAI0647580.1"/>
    </source>
</evidence>
<dbReference type="PANTHER" id="PTHR42718">
    <property type="entry name" value="MAJOR FACILITATOR SUPERFAMILY MULTIDRUG TRANSPORTER MFSC"/>
    <property type="match status" value="1"/>
</dbReference>
<dbReference type="PROSITE" id="PS50850">
    <property type="entry name" value="MFS"/>
    <property type="match status" value="1"/>
</dbReference>
<dbReference type="InterPro" id="IPR036259">
    <property type="entry name" value="MFS_trans_sf"/>
</dbReference>
<keyword evidence="9" id="KW-1185">Reference proteome</keyword>
<sequence>MGNSVVEAEQGRNSSPDNQTTLDEKEQERLGRQRPEVFSNTLQEVGFCASVLLSVQHNGSTSTFQSKFHVLLCGELNTHLQEFLISGFNVLLPNLISDLHFSANDKTWPSSVFSLVAGGFLLPFGRLTDMYGGFPMFLAGNAWMAAWSLIGGFSRSYIMLVVCRALQGLGAAAFLPSGISLLGSVYRPDRRKNIVFSLYGGCAPFGFFSGIFIAGVSGQFLSWSWFFWIGCILLTFVCILTFFCVPRQIHQARMPIDWWGCATSIPGLMLLVYAITDSPHVPKGWASPQILVTFIAGMMFLGAFVTYKVGFQQRRFFLPSCLPPSIQLRCSVVSLLLLGRLESIFSTPVSSNIETILHIPPLLAAAWFAPLAIGGVIIAIVGGAVLHKLSGTILLLLSVTGMLVSSLLFILIPESPNYWAWVFPAMICATIGIDIMYNVSNIFITTSVRIDQQGIAGACVNGLLSLGISFFLGWADLAAAQASPNNLKEGYKIAFIMGAACAGAAILIIVAGIRIDKAKGDLTADEREQLQSEAVGSAPSETPVANPGKSS</sequence>
<feature type="compositionally biased region" description="Basic and acidic residues" evidence="5">
    <location>
        <begin position="22"/>
        <end position="34"/>
    </location>
</feature>
<dbReference type="Gene3D" id="1.20.1250.20">
    <property type="entry name" value="MFS general substrate transporter like domains"/>
    <property type="match status" value="2"/>
</dbReference>
<feature type="transmembrane region" description="Helical" evidence="6">
    <location>
        <begin position="257"/>
        <end position="276"/>
    </location>
</feature>
<feature type="transmembrane region" description="Helical" evidence="6">
    <location>
        <begin position="365"/>
        <end position="386"/>
    </location>
</feature>
<dbReference type="InterPro" id="IPR020846">
    <property type="entry name" value="MFS_dom"/>
</dbReference>
<evidence type="ECO:0000256" key="6">
    <source>
        <dbReference type="SAM" id="Phobius"/>
    </source>
</evidence>
<feature type="transmembrane region" description="Helical" evidence="6">
    <location>
        <begin position="107"/>
        <end position="124"/>
    </location>
</feature>
<comment type="caution">
    <text evidence="8">The sequence shown here is derived from an EMBL/GenBank/DDBJ whole genome shotgun (WGS) entry which is preliminary data.</text>
</comment>
<reference evidence="8" key="1">
    <citation type="submission" date="2022-08" db="EMBL/GenBank/DDBJ databases">
        <authorList>
            <person name="Giroux E."/>
            <person name="Giroux E."/>
        </authorList>
    </citation>
    <scope>NUCLEOTIDE SEQUENCE</scope>
    <source>
        <strain evidence="8">H1091258</strain>
    </source>
</reference>
<dbReference type="GO" id="GO:0022857">
    <property type="term" value="F:transmembrane transporter activity"/>
    <property type="evidence" value="ECO:0007669"/>
    <property type="project" value="InterPro"/>
</dbReference>
<proteinExistence type="predicted"/>
<evidence type="ECO:0000313" key="9">
    <source>
        <dbReference type="Proteomes" id="UP001152533"/>
    </source>
</evidence>
<accession>A0A9W4WFQ9</accession>
<dbReference type="PANTHER" id="PTHR42718:SF11">
    <property type="entry name" value="MAJOR FACILITATOR SUPERFAMILY (MFS) PROFILE DOMAIN-CONTAINING PROTEIN"/>
    <property type="match status" value="1"/>
</dbReference>
<name>A0A9W4WFQ9_9PEZI</name>